<sequence length="64" mass="6592">MAGLLGKKFPTPIARPLWPFFAAGAVILYGVNAAQVAMSNSAEYATHPANPAAGANAQKKNNGH</sequence>
<dbReference type="Proteomes" id="UP000799439">
    <property type="component" value="Unassembled WGS sequence"/>
</dbReference>
<comment type="caution">
    <text evidence="1">The sequence shown here is derived from an EMBL/GenBank/DDBJ whole genome shotgun (WGS) entry which is preliminary data.</text>
</comment>
<protein>
    <recommendedName>
        <fullName evidence="3">ATP synthase subunit J, mitochondrial</fullName>
    </recommendedName>
</protein>
<reference evidence="1" key="1">
    <citation type="journal article" date="2020" name="Stud. Mycol.">
        <title>101 Dothideomycetes genomes: a test case for predicting lifestyles and emergence of pathogens.</title>
        <authorList>
            <person name="Haridas S."/>
            <person name="Albert R."/>
            <person name="Binder M."/>
            <person name="Bloem J."/>
            <person name="Labutti K."/>
            <person name="Salamov A."/>
            <person name="Andreopoulos B."/>
            <person name="Baker S."/>
            <person name="Barry K."/>
            <person name="Bills G."/>
            <person name="Bluhm B."/>
            <person name="Cannon C."/>
            <person name="Castanera R."/>
            <person name="Culley D."/>
            <person name="Daum C."/>
            <person name="Ezra D."/>
            <person name="Gonzalez J."/>
            <person name="Henrissat B."/>
            <person name="Kuo A."/>
            <person name="Liang C."/>
            <person name="Lipzen A."/>
            <person name="Lutzoni F."/>
            <person name="Magnuson J."/>
            <person name="Mondo S."/>
            <person name="Nolan M."/>
            <person name="Ohm R."/>
            <person name="Pangilinan J."/>
            <person name="Park H.-J."/>
            <person name="Ramirez L."/>
            <person name="Alfaro M."/>
            <person name="Sun H."/>
            <person name="Tritt A."/>
            <person name="Yoshinaga Y."/>
            <person name="Zwiers L.-H."/>
            <person name="Turgeon B."/>
            <person name="Goodwin S."/>
            <person name="Spatafora J."/>
            <person name="Crous P."/>
            <person name="Grigoriev I."/>
        </authorList>
    </citation>
    <scope>NUCLEOTIDE SEQUENCE</scope>
    <source>
        <strain evidence="1">CBS 260.36</strain>
    </source>
</reference>
<dbReference type="GO" id="GO:0045259">
    <property type="term" value="C:proton-transporting ATP synthase complex"/>
    <property type="evidence" value="ECO:0007669"/>
    <property type="project" value="InterPro"/>
</dbReference>
<dbReference type="PANTHER" id="PTHR28060:SF1">
    <property type="entry name" value="ATP SYNTHASE SUBUNIT J, MITOCHONDRIAL"/>
    <property type="match status" value="1"/>
</dbReference>
<dbReference type="OrthoDB" id="5520611at2759"/>
<evidence type="ECO:0008006" key="3">
    <source>
        <dbReference type="Google" id="ProtNLM"/>
    </source>
</evidence>
<dbReference type="EMBL" id="ML996089">
    <property type="protein sequence ID" value="KAF2150436.1"/>
    <property type="molecule type" value="Genomic_DNA"/>
</dbReference>
<gene>
    <name evidence="1" type="ORF">K461DRAFT_295719</name>
</gene>
<accession>A0A9P4IVJ0</accession>
<dbReference type="Pfam" id="PF04911">
    <property type="entry name" value="ATP-synt_J"/>
    <property type="match status" value="1"/>
</dbReference>
<dbReference type="AlphaFoldDB" id="A0A9P4IVJ0"/>
<proteinExistence type="predicted"/>
<organism evidence="1 2">
    <name type="scientific">Myriangium duriaei CBS 260.36</name>
    <dbReference type="NCBI Taxonomy" id="1168546"/>
    <lineage>
        <taxon>Eukaryota</taxon>
        <taxon>Fungi</taxon>
        <taxon>Dikarya</taxon>
        <taxon>Ascomycota</taxon>
        <taxon>Pezizomycotina</taxon>
        <taxon>Dothideomycetes</taxon>
        <taxon>Dothideomycetidae</taxon>
        <taxon>Myriangiales</taxon>
        <taxon>Myriangiaceae</taxon>
        <taxon>Myriangium</taxon>
    </lineage>
</organism>
<evidence type="ECO:0000313" key="2">
    <source>
        <dbReference type="Proteomes" id="UP000799439"/>
    </source>
</evidence>
<dbReference type="PANTHER" id="PTHR28060">
    <property type="entry name" value="ATP SYNTHASE SUBUNIT J, MITOCHONDRIAL"/>
    <property type="match status" value="1"/>
</dbReference>
<dbReference type="InterPro" id="IPR006995">
    <property type="entry name" value="ATP_synth_F0_jsu"/>
</dbReference>
<keyword evidence="2" id="KW-1185">Reference proteome</keyword>
<name>A0A9P4IVJ0_9PEZI</name>
<evidence type="ECO:0000313" key="1">
    <source>
        <dbReference type="EMBL" id="KAF2150436.1"/>
    </source>
</evidence>
<dbReference type="GO" id="GO:0046933">
    <property type="term" value="F:proton-transporting ATP synthase activity, rotational mechanism"/>
    <property type="evidence" value="ECO:0007669"/>
    <property type="project" value="TreeGrafter"/>
</dbReference>